<keyword evidence="2" id="KW-1185">Reference proteome</keyword>
<accession>A0ACC1TTW7</accession>
<reference evidence="1" key="1">
    <citation type="submission" date="2022-09" db="EMBL/GenBank/DDBJ databases">
        <title>A Global Phylogenomic Analysis of the Shiitake Genus Lentinula.</title>
        <authorList>
            <consortium name="DOE Joint Genome Institute"/>
            <person name="Sierra-Patev S."/>
            <person name="Min B."/>
            <person name="Naranjo-Ortiz M."/>
            <person name="Looney B."/>
            <person name="Konkel Z."/>
            <person name="Slot J.C."/>
            <person name="Sakamoto Y."/>
            <person name="Steenwyk J.L."/>
            <person name="Rokas A."/>
            <person name="Carro J."/>
            <person name="Camarero S."/>
            <person name="Ferreira P."/>
            <person name="Molpeceres G."/>
            <person name="Ruiz-Duenas F.J."/>
            <person name="Serrano A."/>
            <person name="Henrissat B."/>
            <person name="Drula E."/>
            <person name="Hughes K.W."/>
            <person name="Mata J.L."/>
            <person name="Ishikawa N.K."/>
            <person name="Vargas-Isla R."/>
            <person name="Ushijima S."/>
            <person name="Smith C.A."/>
            <person name="Ahrendt S."/>
            <person name="Andreopoulos W."/>
            <person name="He G."/>
            <person name="Labutti K."/>
            <person name="Lipzen A."/>
            <person name="Ng V."/>
            <person name="Riley R."/>
            <person name="Sandor L."/>
            <person name="Barry K."/>
            <person name="Martinez A.T."/>
            <person name="Xiao Y."/>
            <person name="Gibbons J.G."/>
            <person name="Terashima K."/>
            <person name="Grigoriev I.V."/>
            <person name="Hibbett D.S."/>
        </authorList>
    </citation>
    <scope>NUCLEOTIDE SEQUENCE</scope>
    <source>
        <strain evidence="1">TMI1499</strain>
    </source>
</reference>
<dbReference type="Proteomes" id="UP001163835">
    <property type="component" value="Unassembled WGS sequence"/>
</dbReference>
<protein>
    <submittedName>
        <fullName evidence="1">Uncharacterized protein</fullName>
    </submittedName>
</protein>
<sequence>MNKIMNNGHLEQLLSTFRLLRQGSNGMVQLPQIVRRRGQPAYKMTVFNEALATYFAVSKPTAGLSGFATALKHPLLQPQPQLFLKPGEKEEYYVNEKRKHKLKQRNMHRLSLSRVFIALSNAVVMILLLLSLALGSGTEIHPSPVWDALFQIPSWFSLIIIAFHLFHRLKDRMFETVKLRNYVVYTALIAFALCNATLFIIRIQKGRMCRDFSALEPNSCHVSQFLIAISFLTALSAAAGNVATFYFTRIGRPVDQAPQPLHDPFTDFNIPLKHWNPKVTVFYEDMPPPQKVQPAELGEGWVDVPLYVQYRRG</sequence>
<dbReference type="EMBL" id="MU795240">
    <property type="protein sequence ID" value="KAJ3808202.1"/>
    <property type="molecule type" value="Genomic_DNA"/>
</dbReference>
<comment type="caution">
    <text evidence="1">The sequence shown here is derived from an EMBL/GenBank/DDBJ whole genome shotgun (WGS) entry which is preliminary data.</text>
</comment>
<proteinExistence type="predicted"/>
<organism evidence="1 2">
    <name type="scientific">Lentinula aff. lateritia</name>
    <dbReference type="NCBI Taxonomy" id="2804960"/>
    <lineage>
        <taxon>Eukaryota</taxon>
        <taxon>Fungi</taxon>
        <taxon>Dikarya</taxon>
        <taxon>Basidiomycota</taxon>
        <taxon>Agaricomycotina</taxon>
        <taxon>Agaricomycetes</taxon>
        <taxon>Agaricomycetidae</taxon>
        <taxon>Agaricales</taxon>
        <taxon>Marasmiineae</taxon>
        <taxon>Omphalotaceae</taxon>
        <taxon>Lentinula</taxon>
    </lineage>
</organism>
<evidence type="ECO:0000313" key="1">
    <source>
        <dbReference type="EMBL" id="KAJ3808202.1"/>
    </source>
</evidence>
<name>A0ACC1TTW7_9AGAR</name>
<gene>
    <name evidence="1" type="ORF">F5876DRAFT_67464</name>
</gene>
<evidence type="ECO:0000313" key="2">
    <source>
        <dbReference type="Proteomes" id="UP001163835"/>
    </source>
</evidence>